<name>A0A6H1ZHX8_9ZZZZ</name>
<sequence>MNDKQIEIMASCAEFLAINGMSRNFLYELAKESFLNRKWMDKRLGLNEDNDYRVVIPMSEVVLDPKDDLVKFVKKICDLKTDKTGKEWTMIDKTFVRDESGNKYRITKLLTPEFWKELGYTVVGRRIADRAGVYVCCFDCSMGCKEIGGDSLLKAKKFAANFRIWYGEQVKGGTYIILSCNPLDVLQASANSAFQSCYRPGGEWFNGVISSMLSPNTLISNIEEMGRPGYKIGRSWIYVSDQQIVCGRKYGSFLDIYHLYIRSYLYSKMGGTWKHRDNLTIGSGYVQMGGPGYLDKSYGNTSLISQVSQDYSKIVPIVIPKAICLFCGKKYNDCGIRGVCRACMENVKQDILEE</sequence>
<evidence type="ECO:0000313" key="1">
    <source>
        <dbReference type="EMBL" id="QJA46800.1"/>
    </source>
</evidence>
<gene>
    <name evidence="1" type="ORF">TM448A00527_0006</name>
</gene>
<dbReference type="AlphaFoldDB" id="A0A6H1ZHX8"/>
<protein>
    <submittedName>
        <fullName evidence="1">Uncharacterized protein</fullName>
    </submittedName>
</protein>
<proteinExistence type="predicted"/>
<accession>A0A6H1ZHX8</accession>
<organism evidence="1">
    <name type="scientific">viral metagenome</name>
    <dbReference type="NCBI Taxonomy" id="1070528"/>
    <lineage>
        <taxon>unclassified sequences</taxon>
        <taxon>metagenomes</taxon>
        <taxon>organismal metagenomes</taxon>
    </lineage>
</organism>
<reference evidence="1" key="1">
    <citation type="submission" date="2020-03" db="EMBL/GenBank/DDBJ databases">
        <title>The deep terrestrial virosphere.</title>
        <authorList>
            <person name="Holmfeldt K."/>
            <person name="Nilsson E."/>
            <person name="Simone D."/>
            <person name="Lopez-Fernandez M."/>
            <person name="Wu X."/>
            <person name="de Brujin I."/>
            <person name="Lundin D."/>
            <person name="Andersson A."/>
            <person name="Bertilsson S."/>
            <person name="Dopson M."/>
        </authorList>
    </citation>
    <scope>NUCLEOTIDE SEQUENCE</scope>
    <source>
        <strain evidence="1">TM448A00527</strain>
    </source>
</reference>
<dbReference type="EMBL" id="MT144022">
    <property type="protein sequence ID" value="QJA46800.1"/>
    <property type="molecule type" value="Genomic_DNA"/>
</dbReference>